<keyword evidence="3 5" id="KW-0808">Transferase</keyword>
<proteinExistence type="inferred from homology"/>
<evidence type="ECO:0000313" key="7">
    <source>
        <dbReference type="Proteomes" id="UP000189735"/>
    </source>
</evidence>
<dbReference type="InterPro" id="IPR045304">
    <property type="entry name" value="LbH_SAT"/>
</dbReference>
<evidence type="ECO:0000256" key="4">
    <source>
        <dbReference type="ARBA" id="ARBA00023315"/>
    </source>
</evidence>
<dbReference type="EMBL" id="FUYG01000001">
    <property type="protein sequence ID" value="SKA82199.1"/>
    <property type="molecule type" value="Genomic_DNA"/>
</dbReference>
<dbReference type="SUPFAM" id="SSF51161">
    <property type="entry name" value="Trimeric LpxA-like enzymes"/>
    <property type="match status" value="1"/>
</dbReference>
<organism evidence="6 7">
    <name type="scientific">Agreia bicolorata</name>
    <dbReference type="NCBI Taxonomy" id="110935"/>
    <lineage>
        <taxon>Bacteria</taxon>
        <taxon>Bacillati</taxon>
        <taxon>Actinomycetota</taxon>
        <taxon>Actinomycetes</taxon>
        <taxon>Micrococcales</taxon>
        <taxon>Microbacteriaceae</taxon>
        <taxon>Agreia</taxon>
    </lineage>
</organism>
<name>A0A1T4WY74_9MICO</name>
<evidence type="ECO:0000313" key="6">
    <source>
        <dbReference type="EMBL" id="SKA82199.1"/>
    </source>
</evidence>
<dbReference type="InterPro" id="IPR011004">
    <property type="entry name" value="Trimer_LpxA-like_sf"/>
</dbReference>
<sequence>MNAVDKASDWQKDKNRFGPHGWLVQPAYWAVAVYRFGRWTRTLRGPQKILLHGMYFVSYLFVRSATGIDIPRSVKIGPGLMIHHFGGVIIHPQAELGADCTLRHGVTIGVRKDDDHPPVIGDRVTFGAYAQVLGDVTIGDDVLIGSLTLVLNDIPSNSTVVGIPGKVVSTDSDEASS</sequence>
<dbReference type="InterPro" id="IPR001451">
    <property type="entry name" value="Hexapep"/>
</dbReference>
<dbReference type="Proteomes" id="UP000189735">
    <property type="component" value="Unassembled WGS sequence"/>
</dbReference>
<protein>
    <recommendedName>
        <fullName evidence="2 5">Serine acetyltransferase</fullName>
        <ecNumber evidence="5">2.3.1.30</ecNumber>
    </recommendedName>
</protein>
<dbReference type="AlphaFoldDB" id="A0A1T4WY74"/>
<dbReference type="Pfam" id="PF00132">
    <property type="entry name" value="Hexapep"/>
    <property type="match status" value="1"/>
</dbReference>
<dbReference type="PANTHER" id="PTHR42811">
    <property type="entry name" value="SERINE ACETYLTRANSFERASE"/>
    <property type="match status" value="1"/>
</dbReference>
<evidence type="ECO:0000256" key="3">
    <source>
        <dbReference type="ARBA" id="ARBA00022679"/>
    </source>
</evidence>
<accession>A0A1T4WY74</accession>
<dbReference type="Gene3D" id="2.160.10.10">
    <property type="entry name" value="Hexapeptide repeat proteins"/>
    <property type="match status" value="1"/>
</dbReference>
<keyword evidence="4 5" id="KW-0012">Acyltransferase</keyword>
<reference evidence="7" key="1">
    <citation type="submission" date="2017-02" db="EMBL/GenBank/DDBJ databases">
        <authorList>
            <person name="Varghese N."/>
            <person name="Submissions S."/>
        </authorList>
    </citation>
    <scope>NUCLEOTIDE SEQUENCE [LARGE SCALE GENOMIC DNA]</scope>
    <source>
        <strain evidence="7">VKM Ac-2052</strain>
    </source>
</reference>
<dbReference type="PIRSF" id="PIRSF000441">
    <property type="entry name" value="CysE"/>
    <property type="match status" value="1"/>
</dbReference>
<comment type="similarity">
    <text evidence="1 5">Belongs to the transferase hexapeptide repeat family.</text>
</comment>
<dbReference type="CDD" id="cd03354">
    <property type="entry name" value="LbH_SAT"/>
    <property type="match status" value="1"/>
</dbReference>
<evidence type="ECO:0000256" key="2">
    <source>
        <dbReference type="ARBA" id="ARBA00018522"/>
    </source>
</evidence>
<dbReference type="GO" id="GO:0006535">
    <property type="term" value="P:cysteine biosynthetic process from serine"/>
    <property type="evidence" value="ECO:0007669"/>
    <property type="project" value="InterPro"/>
</dbReference>
<dbReference type="GO" id="GO:0009001">
    <property type="term" value="F:serine O-acetyltransferase activity"/>
    <property type="evidence" value="ECO:0007669"/>
    <property type="project" value="UniProtKB-EC"/>
</dbReference>
<gene>
    <name evidence="6" type="ORF">SAMN06295879_0450</name>
</gene>
<dbReference type="EC" id="2.3.1.30" evidence="5"/>
<dbReference type="InterPro" id="IPR005881">
    <property type="entry name" value="Ser_O-AcTrfase"/>
</dbReference>
<evidence type="ECO:0000256" key="5">
    <source>
        <dbReference type="PIRNR" id="PIRNR000441"/>
    </source>
</evidence>
<evidence type="ECO:0000256" key="1">
    <source>
        <dbReference type="ARBA" id="ARBA00007274"/>
    </source>
</evidence>
<comment type="catalytic activity">
    <reaction evidence="5">
        <text>L-serine + acetyl-CoA = O-acetyl-L-serine + CoA</text>
        <dbReference type="Rhea" id="RHEA:24560"/>
        <dbReference type="ChEBI" id="CHEBI:33384"/>
        <dbReference type="ChEBI" id="CHEBI:57287"/>
        <dbReference type="ChEBI" id="CHEBI:57288"/>
        <dbReference type="ChEBI" id="CHEBI:58340"/>
        <dbReference type="EC" id="2.3.1.30"/>
    </reaction>
</comment>
<dbReference type="GO" id="GO:0005737">
    <property type="term" value="C:cytoplasm"/>
    <property type="evidence" value="ECO:0007669"/>
    <property type="project" value="InterPro"/>
</dbReference>